<evidence type="ECO:0000256" key="1">
    <source>
        <dbReference type="SAM" id="Coils"/>
    </source>
</evidence>
<sequence length="330" mass="38471">MTQNTKSPWKRIFVFLLLLLIAVGAYFAYANRYTIQNWWLARDYRPDNKILALEEHIRLTDAGLLVFHSTHPTISTGAAFRTGCAAVTHTESGHVVGCYTSEHRIHLFDVTDPRISGIVEVTAVHEMLHAVWQQTPDNRELSKWLLDYYENHASEQLRTRMEVYADLPQAEFTNELHSVLGTEVADLPAELEEHYAQYIVDRSAIVAIFDRYHAVFTTIQEEAAQLEAEMRQLRETVELERGQFETRVQMYNSAVQEFNERNRNYGFATNPEEFYRISDQYRAQREQLLQTRSEIQAKIDHYEQLRLRLVQLSETSQELNNLLDSNLSNL</sequence>
<keyword evidence="1" id="KW-0175">Coiled coil</keyword>
<keyword evidence="3" id="KW-1185">Reference proteome</keyword>
<feature type="coiled-coil region" evidence="1">
    <location>
        <begin position="216"/>
        <end position="243"/>
    </location>
</feature>
<protein>
    <submittedName>
        <fullName evidence="2">Uncharacterized protein</fullName>
    </submittedName>
</protein>
<evidence type="ECO:0000313" key="2">
    <source>
        <dbReference type="EMBL" id="MBB4071899.1"/>
    </source>
</evidence>
<reference evidence="2" key="1">
    <citation type="submission" date="2020-08" db="EMBL/GenBank/DDBJ databases">
        <title>Sequencing the genomes of 1000 actinobacteria strains.</title>
        <authorList>
            <person name="Klenk H.-P."/>
        </authorList>
    </citation>
    <scope>NUCLEOTIDE SEQUENCE [LARGE SCALE GENOMIC DNA]</scope>
    <source>
        <strain evidence="2">DSM 27064</strain>
    </source>
</reference>
<feature type="coiled-coil region" evidence="1">
    <location>
        <begin position="278"/>
        <end position="322"/>
    </location>
</feature>
<accession>A0A840DQU1</accession>
<proteinExistence type="predicted"/>
<dbReference type="Proteomes" id="UP000571183">
    <property type="component" value="Unassembled WGS sequence"/>
</dbReference>
<dbReference type="RefSeq" id="WP_124824098.1">
    <property type="nucleotide sequence ID" value="NZ_JACIFD010000011.1"/>
</dbReference>
<dbReference type="AlphaFoldDB" id="A0A840DQU1"/>
<gene>
    <name evidence="2" type="ORF">F5897_001218</name>
</gene>
<comment type="caution">
    <text evidence="2">The sequence shown here is derived from an EMBL/GenBank/DDBJ whole genome shotgun (WGS) entry which is preliminary data.</text>
</comment>
<evidence type="ECO:0000313" key="3">
    <source>
        <dbReference type="Proteomes" id="UP000571183"/>
    </source>
</evidence>
<name>A0A840DQU1_9MICO</name>
<dbReference type="EMBL" id="JACIFD010000011">
    <property type="protein sequence ID" value="MBB4071899.1"/>
    <property type="molecule type" value="Genomic_DNA"/>
</dbReference>
<organism evidence="2 3">
    <name type="scientific">Canibacter oris</name>
    <dbReference type="NCBI Taxonomy" id="1365628"/>
    <lineage>
        <taxon>Bacteria</taxon>
        <taxon>Bacillati</taxon>
        <taxon>Actinomycetota</taxon>
        <taxon>Actinomycetes</taxon>
        <taxon>Micrococcales</taxon>
        <taxon>Microbacteriaceae</taxon>
        <taxon>Canibacter</taxon>
    </lineage>
</organism>